<feature type="region of interest" description="Disordered" evidence="1">
    <location>
        <begin position="590"/>
        <end position="674"/>
    </location>
</feature>
<proteinExistence type="predicted"/>
<dbReference type="EMBL" id="QWIR01000002">
    <property type="protein sequence ID" value="RMY96256.1"/>
    <property type="molecule type" value="Genomic_DNA"/>
</dbReference>
<keyword evidence="2" id="KW-0472">Membrane</keyword>
<dbReference type="SUPFAM" id="SSF50630">
    <property type="entry name" value="Acid proteases"/>
    <property type="match status" value="1"/>
</dbReference>
<dbReference type="OrthoDB" id="4074350at2759"/>
<evidence type="ECO:0008006" key="5">
    <source>
        <dbReference type="Google" id="ProtNLM"/>
    </source>
</evidence>
<name>A0A3M7G681_HORWE</name>
<evidence type="ECO:0000256" key="1">
    <source>
        <dbReference type="SAM" id="MobiDB-lite"/>
    </source>
</evidence>
<accession>A0A3M7G681</accession>
<dbReference type="PANTHER" id="PTHR16861">
    <property type="entry name" value="GLYCOPROTEIN 38"/>
    <property type="match status" value="1"/>
</dbReference>
<protein>
    <recommendedName>
        <fullName evidence="5">Peptidase A1 domain-containing protein</fullName>
    </recommendedName>
</protein>
<evidence type="ECO:0000313" key="3">
    <source>
        <dbReference type="EMBL" id="RMY96256.1"/>
    </source>
</evidence>
<feature type="transmembrane region" description="Helical" evidence="2">
    <location>
        <begin position="559"/>
        <end position="580"/>
    </location>
</feature>
<dbReference type="Proteomes" id="UP000268823">
    <property type="component" value="Unassembled WGS sequence"/>
</dbReference>
<dbReference type="InterPro" id="IPR021109">
    <property type="entry name" value="Peptidase_aspartic_dom_sf"/>
</dbReference>
<feature type="compositionally biased region" description="Low complexity" evidence="1">
    <location>
        <begin position="590"/>
        <end position="602"/>
    </location>
</feature>
<reference evidence="3 4" key="1">
    <citation type="journal article" date="2018" name="BMC Genomics">
        <title>Genomic evidence for intraspecific hybridization in a clonal and extremely halotolerant yeast.</title>
        <authorList>
            <person name="Gostincar C."/>
            <person name="Stajich J.E."/>
            <person name="Zupancic J."/>
            <person name="Zalar P."/>
            <person name="Gunde-Cimerman N."/>
        </authorList>
    </citation>
    <scope>NUCLEOTIDE SEQUENCE [LARGE SCALE GENOMIC DNA]</scope>
    <source>
        <strain evidence="3 4">EXF-2788</strain>
    </source>
</reference>
<feature type="compositionally biased region" description="Basic and acidic residues" evidence="1">
    <location>
        <begin position="656"/>
        <end position="674"/>
    </location>
</feature>
<keyword evidence="2" id="KW-0812">Transmembrane</keyword>
<gene>
    <name evidence="3" type="ORF">D0861_00215</name>
</gene>
<dbReference type="VEuPathDB" id="FungiDB:BTJ68_01491"/>
<comment type="caution">
    <text evidence="3">The sequence shown here is derived from an EMBL/GenBank/DDBJ whole genome shotgun (WGS) entry which is preliminary data.</text>
</comment>
<dbReference type="AlphaFoldDB" id="A0A3M7G681"/>
<organism evidence="3 4">
    <name type="scientific">Hortaea werneckii</name>
    <name type="common">Black yeast</name>
    <name type="synonym">Cladosporium werneckii</name>
    <dbReference type="NCBI Taxonomy" id="91943"/>
    <lineage>
        <taxon>Eukaryota</taxon>
        <taxon>Fungi</taxon>
        <taxon>Dikarya</taxon>
        <taxon>Ascomycota</taxon>
        <taxon>Pezizomycotina</taxon>
        <taxon>Dothideomycetes</taxon>
        <taxon>Dothideomycetidae</taxon>
        <taxon>Mycosphaerellales</taxon>
        <taxon>Teratosphaeriaceae</taxon>
        <taxon>Hortaea</taxon>
    </lineage>
</organism>
<evidence type="ECO:0000313" key="4">
    <source>
        <dbReference type="Proteomes" id="UP000268823"/>
    </source>
</evidence>
<dbReference type="PANTHER" id="PTHR16861:SF4">
    <property type="entry name" value="SH3 DOMAIN PROTEIN (AFU_ORTHOLOGUE AFUA_1G13610)"/>
    <property type="match status" value="1"/>
</dbReference>
<dbReference type="Gene3D" id="2.40.70.10">
    <property type="entry name" value="Acid Proteases"/>
    <property type="match status" value="1"/>
</dbReference>
<sequence>MIEIGISTAWPDLALCAPILRWPVAATRSKTEGIPDAYNEALYAAPIFIQIPCSYVHPVVSLHWQLDNPHIMLPFALALLLARVAAQIPQTPSPCPVVFTNDSSVGPDGPWWYILQAIDWRSQPMKMIPTQAEISMIVNKNACDSNDNCPSSDDLWEPGSKSWRYNNGSEKASADVGASAAGPEASELLGLEGSGQYIMNRMTIYRGADANGNKSVNNLDKSAIILSNNYSITYPGGASYTLSTGFFSLSSLNENITWNAQNGDQITAIKILPRAYHNGFIPSKSYSLHVGSVFPNITGSLILGGYDKSRCLSEPIVTQGDSFMLTDIGLNVSSGDSVFKGLPSGTKSGLLRSSDSNATAMSIGVGSGFPYLYLPRSTCDAIAEHLPVTYNQDFDLYFWNTDDEAFEQIVTSPHHLTFTFGDNNLVPRTIKVPFALLNLTLDQPLTESPTPYFPCRPTKVVEGGIEPRLGRAFLQAAFMAKKGNTKFLAQAPGPVFDAESVETIFPNTDTLDPTDGAASWEDTWKGHLKDVTSKVSNNNTEEAGPSDPQSNDNGISGGAIAGIVVGVIVGVALVLGFILWQVRRRKKSQSAGEQQQQQQQQSGEEEPKTVYAHYATPDGPHSPPQYNYAMGHERGQKPVQEIYEAEATSPEPVEMDANHDPKELPADEARDPGK</sequence>
<keyword evidence="2" id="KW-1133">Transmembrane helix</keyword>
<evidence type="ECO:0000256" key="2">
    <source>
        <dbReference type="SAM" id="Phobius"/>
    </source>
</evidence>